<feature type="non-terminal residue" evidence="1">
    <location>
        <position position="90"/>
    </location>
</feature>
<reference evidence="1" key="1">
    <citation type="submission" date="2021-12" db="EMBL/GenBank/DDBJ databases">
        <authorList>
            <person name="Martin H S."/>
        </authorList>
    </citation>
    <scope>NUCLEOTIDE SEQUENCE</scope>
</reference>
<dbReference type="AlphaFoldDB" id="A0A8J9Y661"/>
<dbReference type="Proteomes" id="UP000838878">
    <property type="component" value="Chromosome 10"/>
</dbReference>
<dbReference type="EMBL" id="OV170230">
    <property type="protein sequence ID" value="CAH0714976.1"/>
    <property type="molecule type" value="Genomic_DNA"/>
</dbReference>
<proteinExistence type="predicted"/>
<sequence>MYEVSSWAEDVLFRLRHYGNWEHPRTSANNIFNNGPVLPIVDSLRISSAYSYRPPAAPHHRNSREIDISLQDFKISETNCSLKKRHMTCL</sequence>
<gene>
    <name evidence="1" type="ORF">BINO364_LOCUS1970</name>
</gene>
<keyword evidence="2" id="KW-1185">Reference proteome</keyword>
<evidence type="ECO:0000313" key="1">
    <source>
        <dbReference type="EMBL" id="CAH0714976.1"/>
    </source>
</evidence>
<protein>
    <submittedName>
        <fullName evidence="1">Uncharacterized protein</fullName>
    </submittedName>
</protein>
<name>A0A8J9Y661_9NEOP</name>
<organism evidence="1 2">
    <name type="scientific">Brenthis ino</name>
    <name type="common">lesser marbled fritillary</name>
    <dbReference type="NCBI Taxonomy" id="405034"/>
    <lineage>
        <taxon>Eukaryota</taxon>
        <taxon>Metazoa</taxon>
        <taxon>Ecdysozoa</taxon>
        <taxon>Arthropoda</taxon>
        <taxon>Hexapoda</taxon>
        <taxon>Insecta</taxon>
        <taxon>Pterygota</taxon>
        <taxon>Neoptera</taxon>
        <taxon>Endopterygota</taxon>
        <taxon>Lepidoptera</taxon>
        <taxon>Glossata</taxon>
        <taxon>Ditrysia</taxon>
        <taxon>Papilionoidea</taxon>
        <taxon>Nymphalidae</taxon>
        <taxon>Heliconiinae</taxon>
        <taxon>Argynnini</taxon>
        <taxon>Brenthis</taxon>
    </lineage>
</organism>
<accession>A0A8J9Y661</accession>
<evidence type="ECO:0000313" key="2">
    <source>
        <dbReference type="Proteomes" id="UP000838878"/>
    </source>
</evidence>